<organism evidence="3 4">
    <name type="scientific">Salix dunnii</name>
    <dbReference type="NCBI Taxonomy" id="1413687"/>
    <lineage>
        <taxon>Eukaryota</taxon>
        <taxon>Viridiplantae</taxon>
        <taxon>Streptophyta</taxon>
        <taxon>Embryophyta</taxon>
        <taxon>Tracheophyta</taxon>
        <taxon>Spermatophyta</taxon>
        <taxon>Magnoliopsida</taxon>
        <taxon>eudicotyledons</taxon>
        <taxon>Gunneridae</taxon>
        <taxon>Pentapetalae</taxon>
        <taxon>rosids</taxon>
        <taxon>fabids</taxon>
        <taxon>Malpighiales</taxon>
        <taxon>Salicaceae</taxon>
        <taxon>Saliceae</taxon>
        <taxon>Salix</taxon>
    </lineage>
</organism>
<dbReference type="Proteomes" id="UP000657918">
    <property type="component" value="Unassembled WGS sequence"/>
</dbReference>
<evidence type="ECO:0000256" key="1">
    <source>
        <dbReference type="ARBA" id="ARBA00022737"/>
    </source>
</evidence>
<reference evidence="3 4" key="1">
    <citation type="submission" date="2020-10" db="EMBL/GenBank/DDBJ databases">
        <title>Plant Genome Project.</title>
        <authorList>
            <person name="Zhang R.-G."/>
        </authorList>
    </citation>
    <scope>NUCLEOTIDE SEQUENCE [LARGE SCALE GENOMIC DNA]</scope>
    <source>
        <strain evidence="3">FAFU-HL-1</strain>
        <tissue evidence="3">Leaf</tissue>
    </source>
</reference>
<evidence type="ECO:0000313" key="3">
    <source>
        <dbReference type="EMBL" id="KAF9670476.1"/>
    </source>
</evidence>
<feature type="repeat" description="PPR" evidence="2">
    <location>
        <begin position="120"/>
        <end position="154"/>
    </location>
</feature>
<name>A0A835MR90_9ROSI</name>
<comment type="caution">
    <text evidence="3">The sequence shown here is derived from an EMBL/GenBank/DDBJ whole genome shotgun (WGS) entry which is preliminary data.</text>
</comment>
<gene>
    <name evidence="3" type="ORF">SADUNF_Sadunf13G0073000</name>
</gene>
<evidence type="ECO:0000256" key="2">
    <source>
        <dbReference type="PROSITE-ProRule" id="PRU00708"/>
    </source>
</evidence>
<dbReference type="Pfam" id="PF13041">
    <property type="entry name" value="PPR_2"/>
    <property type="match status" value="2"/>
</dbReference>
<evidence type="ECO:0000313" key="4">
    <source>
        <dbReference type="Proteomes" id="UP000657918"/>
    </source>
</evidence>
<dbReference type="Pfam" id="PF20431">
    <property type="entry name" value="E_motif"/>
    <property type="match status" value="1"/>
</dbReference>
<feature type="repeat" description="PPR" evidence="2">
    <location>
        <begin position="220"/>
        <end position="254"/>
    </location>
</feature>
<dbReference type="PANTHER" id="PTHR47926">
    <property type="entry name" value="PENTATRICOPEPTIDE REPEAT-CONTAINING PROTEIN"/>
    <property type="match status" value="1"/>
</dbReference>
<dbReference type="InterPro" id="IPR046848">
    <property type="entry name" value="E_motif"/>
</dbReference>
<evidence type="ECO:0008006" key="5">
    <source>
        <dbReference type="Google" id="ProtNLM"/>
    </source>
</evidence>
<sequence length="672" mass="74865">MYFIRQISRKPSNLALSDLISYKILALIQQGQYVDALQFYSRNTLNATRFTYPSLLKACSVLSNLQYGKTIHSTIITKGFFYSDPYITTSLIGFYFKCGSFGNAVNMFDKLPESEMLGQDVTFWNSVVNGYFRFGHIKEGIAQFCRMQLFGVRPDAYSLCILLGASDGDLRYAKQIHGYSLRNVFYADPFLDSALIDMYFNCGRPLDAWRLFKDLEDKGNAVAWNVVIRGFCENGLWENSLEVYLLAKNEKVKLVSESFTSTLTACCRGEFASFGMQVHCDVVRLGFENDPYVCTSLLTMYSKCKLVEDAENVFDQVFVKKTELWNAMISAYVGNGYFCDGLKIYKQMKLLKIPPDSLTATNVLSSCSLVGSYDFGRLIHAELVKRPIHSNVTLQSALLTMYSKCGNSDDANSIFNTIKGRDVIAWGSMISGFCQNRKYMEALEFYNSMTVYGEKPDSDIVASIVSACTGLENVNLGCTIHGLAIKSGLEQDVFVASSLVDMYSKFNFPNMSENVFSDMPLKNLVAWNSIISCYCRNGLPDLSISLFSQMAQYGLSPDSVSITSVLVAVSSVAVLLRGKAVHGGSNYVQLLNLYGENELQDRAANLRASMKEKGLKKSPGCSWIEVGNSIDVFFSGDSSSPRTKEIYDMLNGLMRNMRKKGGSSSIFKAFGS</sequence>
<dbReference type="Pfam" id="PF01535">
    <property type="entry name" value="PPR"/>
    <property type="match status" value="5"/>
</dbReference>
<protein>
    <recommendedName>
        <fullName evidence="5">Pentatricopeptide repeat-containing protein</fullName>
    </recommendedName>
</protein>
<dbReference type="OrthoDB" id="1887476at2759"/>
<dbReference type="FunFam" id="1.25.40.10:FF:000285">
    <property type="entry name" value="Pentatricopeptide repeat-containing protein, chloroplastic"/>
    <property type="match status" value="1"/>
</dbReference>
<dbReference type="GO" id="GO:0009451">
    <property type="term" value="P:RNA modification"/>
    <property type="evidence" value="ECO:0007669"/>
    <property type="project" value="InterPro"/>
</dbReference>
<proteinExistence type="predicted"/>
<keyword evidence="1" id="KW-0677">Repeat</keyword>
<dbReference type="EMBL" id="JADGMS010000013">
    <property type="protein sequence ID" value="KAF9670476.1"/>
    <property type="molecule type" value="Genomic_DNA"/>
</dbReference>
<dbReference type="PROSITE" id="PS51375">
    <property type="entry name" value="PPR"/>
    <property type="match status" value="5"/>
</dbReference>
<dbReference type="Gene3D" id="1.25.40.10">
    <property type="entry name" value="Tetratricopeptide repeat domain"/>
    <property type="match status" value="5"/>
</dbReference>
<feature type="repeat" description="PPR" evidence="2">
    <location>
        <begin position="523"/>
        <end position="557"/>
    </location>
</feature>
<dbReference type="FunFam" id="1.25.40.10:FF:000073">
    <property type="entry name" value="Pentatricopeptide repeat-containing protein chloroplastic"/>
    <property type="match status" value="1"/>
</dbReference>
<dbReference type="PANTHER" id="PTHR47926:SF500">
    <property type="entry name" value="REPEAT-CONTAINING PROTEIN, PUTATIVE-RELATED"/>
    <property type="match status" value="1"/>
</dbReference>
<keyword evidence="4" id="KW-1185">Reference proteome</keyword>
<feature type="repeat" description="PPR" evidence="2">
    <location>
        <begin position="422"/>
        <end position="456"/>
    </location>
</feature>
<dbReference type="NCBIfam" id="TIGR00756">
    <property type="entry name" value="PPR"/>
    <property type="match status" value="5"/>
</dbReference>
<dbReference type="InterPro" id="IPR002885">
    <property type="entry name" value="PPR_rpt"/>
</dbReference>
<dbReference type="GO" id="GO:0003723">
    <property type="term" value="F:RNA binding"/>
    <property type="evidence" value="ECO:0007669"/>
    <property type="project" value="InterPro"/>
</dbReference>
<accession>A0A835MR90</accession>
<dbReference type="InterPro" id="IPR046960">
    <property type="entry name" value="PPR_At4g14850-like_plant"/>
</dbReference>
<feature type="repeat" description="PPR" evidence="2">
    <location>
        <begin position="321"/>
        <end position="355"/>
    </location>
</feature>
<dbReference type="AlphaFoldDB" id="A0A835MR90"/>
<dbReference type="InterPro" id="IPR011990">
    <property type="entry name" value="TPR-like_helical_dom_sf"/>
</dbReference>